<dbReference type="InterPro" id="IPR020476">
    <property type="entry name" value="Nudix_hydrolase"/>
</dbReference>
<dbReference type="InterPro" id="IPR051325">
    <property type="entry name" value="Nudix_hydrolase_domain"/>
</dbReference>
<feature type="domain" description="Nudix hydrolase" evidence="3">
    <location>
        <begin position="21"/>
        <end position="151"/>
    </location>
</feature>
<evidence type="ECO:0000313" key="4">
    <source>
        <dbReference type="EMBL" id="OJG92224.1"/>
    </source>
</evidence>
<dbReference type="Proteomes" id="UP000183039">
    <property type="component" value="Unassembled WGS sequence"/>
</dbReference>
<dbReference type="GO" id="GO:0006167">
    <property type="term" value="P:AMP biosynthetic process"/>
    <property type="evidence" value="ECO:0007669"/>
    <property type="project" value="TreeGrafter"/>
</dbReference>
<dbReference type="SUPFAM" id="SSF55811">
    <property type="entry name" value="Nudix"/>
    <property type="match status" value="1"/>
</dbReference>
<sequence length="153" mass="17526">MGAVLMKTPSFGEKSETLVYKKRLGAYIIVSRNNETEIVLIQAPNGAYFLPGGEIESGETKETAIHREMLEELGIEVTIGEYLGQADEYFHSRHRMTDYYNPGYFFVAIKWQQVCAPLEKTNRICWVSVEKGIHLLKRGSHKWAVKKWQANQS</sequence>
<dbReference type="GO" id="GO:0004081">
    <property type="term" value="F:bis(5'-nucleosyl)-tetraphosphatase (asymmetrical) activity"/>
    <property type="evidence" value="ECO:0007669"/>
    <property type="project" value="TreeGrafter"/>
</dbReference>
<evidence type="ECO:0000259" key="3">
    <source>
        <dbReference type="PROSITE" id="PS51462"/>
    </source>
</evidence>
<dbReference type="PROSITE" id="PS51462">
    <property type="entry name" value="NUDIX"/>
    <property type="match status" value="1"/>
</dbReference>
<evidence type="ECO:0000256" key="1">
    <source>
        <dbReference type="ARBA" id="ARBA00022801"/>
    </source>
</evidence>
<dbReference type="InterPro" id="IPR015797">
    <property type="entry name" value="NUDIX_hydrolase-like_dom_sf"/>
</dbReference>
<dbReference type="CDD" id="cd04684">
    <property type="entry name" value="NUDIX_Hydrolase"/>
    <property type="match status" value="1"/>
</dbReference>
<proteinExistence type="inferred from homology"/>
<dbReference type="InterPro" id="IPR000086">
    <property type="entry name" value="NUDIX_hydrolase_dom"/>
</dbReference>
<dbReference type="AlphaFoldDB" id="A0AA91JPZ1"/>
<dbReference type="PRINTS" id="PR00502">
    <property type="entry name" value="NUDIXFAMILY"/>
</dbReference>
<comment type="caution">
    <text evidence="4">The sequence shown here is derived from an EMBL/GenBank/DDBJ whole genome shotgun (WGS) entry which is preliminary data.</text>
</comment>
<dbReference type="EMBL" id="JXLC01000007">
    <property type="protein sequence ID" value="OJG92224.1"/>
    <property type="molecule type" value="Genomic_DNA"/>
</dbReference>
<dbReference type="Pfam" id="PF00293">
    <property type="entry name" value="NUDIX"/>
    <property type="match status" value="1"/>
</dbReference>
<dbReference type="PANTHER" id="PTHR21340">
    <property type="entry name" value="DIADENOSINE 5,5-P1,P4-TETRAPHOSPHATE PYROPHOSPHOHYDROLASE MUTT"/>
    <property type="match status" value="1"/>
</dbReference>
<name>A0AA91JPZ1_9ENTE</name>
<gene>
    <name evidence="4" type="ORF">RV15_GL003326</name>
</gene>
<dbReference type="PROSITE" id="PS00893">
    <property type="entry name" value="NUDIX_BOX"/>
    <property type="match status" value="1"/>
</dbReference>
<protein>
    <submittedName>
        <fullName evidence="4">MutT/nudix family protein</fullName>
    </submittedName>
</protein>
<comment type="similarity">
    <text evidence="2">Belongs to the Nudix hydrolase family.</text>
</comment>
<evidence type="ECO:0000256" key="2">
    <source>
        <dbReference type="RuleBase" id="RU003476"/>
    </source>
</evidence>
<dbReference type="PANTHER" id="PTHR21340:SF0">
    <property type="entry name" value="BIS(5'-NUCLEOSYL)-TETRAPHOSPHATASE [ASYMMETRICAL]"/>
    <property type="match status" value="1"/>
</dbReference>
<dbReference type="Gene3D" id="3.90.79.10">
    <property type="entry name" value="Nucleoside Triphosphate Pyrophosphohydrolase"/>
    <property type="match status" value="1"/>
</dbReference>
<organism evidence="4 5">
    <name type="scientific">Enterococcus silesiacus</name>
    <dbReference type="NCBI Taxonomy" id="332949"/>
    <lineage>
        <taxon>Bacteria</taxon>
        <taxon>Bacillati</taxon>
        <taxon>Bacillota</taxon>
        <taxon>Bacilli</taxon>
        <taxon>Lactobacillales</taxon>
        <taxon>Enterococcaceae</taxon>
        <taxon>Enterococcus</taxon>
    </lineage>
</organism>
<dbReference type="InterPro" id="IPR020084">
    <property type="entry name" value="NUDIX_hydrolase_CS"/>
</dbReference>
<dbReference type="GO" id="GO:0006754">
    <property type="term" value="P:ATP biosynthetic process"/>
    <property type="evidence" value="ECO:0007669"/>
    <property type="project" value="TreeGrafter"/>
</dbReference>
<reference evidence="4 5" key="1">
    <citation type="submission" date="2014-12" db="EMBL/GenBank/DDBJ databases">
        <title>Draft genome sequences of 29 type strains of Enterococci.</title>
        <authorList>
            <person name="Zhong Z."/>
            <person name="Sun Z."/>
            <person name="Liu W."/>
            <person name="Zhang W."/>
            <person name="Zhang H."/>
        </authorList>
    </citation>
    <scope>NUCLEOTIDE SEQUENCE [LARGE SCALE GENOMIC DNA]</scope>
    <source>
        <strain evidence="4 5">DSM 22801</strain>
    </source>
</reference>
<keyword evidence="1 2" id="KW-0378">Hydrolase</keyword>
<accession>A0AA91JPZ1</accession>
<evidence type="ECO:0000313" key="5">
    <source>
        <dbReference type="Proteomes" id="UP000183039"/>
    </source>
</evidence>